<dbReference type="Gene3D" id="3.40.50.300">
    <property type="entry name" value="P-loop containing nucleotide triphosphate hydrolases"/>
    <property type="match status" value="1"/>
</dbReference>
<evidence type="ECO:0000256" key="1">
    <source>
        <dbReference type="ARBA" id="ARBA00005417"/>
    </source>
</evidence>
<organism evidence="8 9">
    <name type="scientific">Halopseudomonas sabulinigri</name>
    <dbReference type="NCBI Taxonomy" id="472181"/>
    <lineage>
        <taxon>Bacteria</taxon>
        <taxon>Pseudomonadati</taxon>
        <taxon>Pseudomonadota</taxon>
        <taxon>Gammaproteobacteria</taxon>
        <taxon>Pseudomonadales</taxon>
        <taxon>Pseudomonadaceae</taxon>
        <taxon>Halopseudomonas</taxon>
    </lineage>
</organism>
<protein>
    <submittedName>
        <fullName evidence="8">NitT/TauT family transport system ATP-binding protein</fullName>
    </submittedName>
</protein>
<dbReference type="SMART" id="SM00382">
    <property type="entry name" value="AAA"/>
    <property type="match status" value="1"/>
</dbReference>
<keyword evidence="4 8" id="KW-0067">ATP-binding</keyword>
<evidence type="ECO:0000256" key="5">
    <source>
        <dbReference type="ARBA" id="ARBA00022967"/>
    </source>
</evidence>
<dbReference type="CDD" id="cd03293">
    <property type="entry name" value="ABC_NrtD_SsuB_transporters"/>
    <property type="match status" value="1"/>
</dbReference>
<evidence type="ECO:0000256" key="2">
    <source>
        <dbReference type="ARBA" id="ARBA00022448"/>
    </source>
</evidence>
<proteinExistence type="inferred from homology"/>
<dbReference type="OrthoDB" id="9802264at2"/>
<dbReference type="GO" id="GO:0005524">
    <property type="term" value="F:ATP binding"/>
    <property type="evidence" value="ECO:0007669"/>
    <property type="project" value="UniProtKB-KW"/>
</dbReference>
<dbReference type="InterPro" id="IPR003439">
    <property type="entry name" value="ABC_transporter-like_ATP-bd"/>
</dbReference>
<keyword evidence="5" id="KW-1278">Translocase</keyword>
<dbReference type="PANTHER" id="PTHR42788">
    <property type="entry name" value="TAURINE IMPORT ATP-BINDING PROTEIN-RELATED"/>
    <property type="match status" value="1"/>
</dbReference>
<evidence type="ECO:0000256" key="6">
    <source>
        <dbReference type="SAM" id="MobiDB-lite"/>
    </source>
</evidence>
<feature type="domain" description="ABC transporter" evidence="7">
    <location>
        <begin position="33"/>
        <end position="266"/>
    </location>
</feature>
<evidence type="ECO:0000256" key="3">
    <source>
        <dbReference type="ARBA" id="ARBA00022741"/>
    </source>
</evidence>
<dbReference type="InterPro" id="IPR003593">
    <property type="entry name" value="AAA+_ATPase"/>
</dbReference>
<accession>A0A1H1TPG3</accession>
<dbReference type="InterPro" id="IPR017871">
    <property type="entry name" value="ABC_transporter-like_CS"/>
</dbReference>
<gene>
    <name evidence="8" type="ORF">SAMN05216271_2325</name>
</gene>
<dbReference type="PANTHER" id="PTHR42788:SF19">
    <property type="entry name" value="ALIPHATIC SULFONATES IMPORT ATP-BINDING PROTEIN SSUB 2"/>
    <property type="match status" value="1"/>
</dbReference>
<evidence type="ECO:0000313" key="9">
    <source>
        <dbReference type="Proteomes" id="UP000243413"/>
    </source>
</evidence>
<dbReference type="InterPro" id="IPR050166">
    <property type="entry name" value="ABC_transporter_ATP-bind"/>
</dbReference>
<dbReference type="PROSITE" id="PS00211">
    <property type="entry name" value="ABC_TRANSPORTER_1"/>
    <property type="match status" value="1"/>
</dbReference>
<dbReference type="Proteomes" id="UP000243413">
    <property type="component" value="Chromosome I"/>
</dbReference>
<dbReference type="SUPFAM" id="SSF52540">
    <property type="entry name" value="P-loop containing nucleoside triphosphate hydrolases"/>
    <property type="match status" value="1"/>
</dbReference>
<dbReference type="GO" id="GO:0016887">
    <property type="term" value="F:ATP hydrolysis activity"/>
    <property type="evidence" value="ECO:0007669"/>
    <property type="project" value="InterPro"/>
</dbReference>
<name>A0A1H1TPG3_9GAMM</name>
<keyword evidence="3" id="KW-0547">Nucleotide-binding</keyword>
<dbReference type="STRING" id="472181.SAMN05216271_2325"/>
<dbReference type="AlphaFoldDB" id="A0A1H1TPG3"/>
<dbReference type="EMBL" id="LT629763">
    <property type="protein sequence ID" value="SDS62127.1"/>
    <property type="molecule type" value="Genomic_DNA"/>
</dbReference>
<dbReference type="PROSITE" id="PS50893">
    <property type="entry name" value="ABC_TRANSPORTER_2"/>
    <property type="match status" value="1"/>
</dbReference>
<sequence>MTSSRVTPLKPSNPVPADEPSAKAGSSNGRPVLQVEGVNKIYANGTVALKGADLTVRQGEFVSLLGPSGCGKSTLLRIMAGLGDVTTGSVKFWEQDYDVVGDKGRKLAFVFQNATLMPWARVRKNVRLPLDLEHQSGPATEQKIDQALEMVGLKGFDNAFPRELSGGMQMRASIARAMVTEPNLLLMDEPFGALDEMTRNKLNDDVLKLWQKNGWTIVFVTHSVYEAVYLSSRVVVMAARPGRIVDDIKIDQPFPRNADFRVSTEFAGYCRQVSQALERASAMGASTGATQEKSA</sequence>
<dbReference type="Pfam" id="PF00005">
    <property type="entry name" value="ABC_tran"/>
    <property type="match status" value="1"/>
</dbReference>
<reference evidence="9" key="1">
    <citation type="submission" date="2016-10" db="EMBL/GenBank/DDBJ databases">
        <authorList>
            <person name="Varghese N."/>
            <person name="Submissions S."/>
        </authorList>
    </citation>
    <scope>NUCLEOTIDE SEQUENCE [LARGE SCALE GENOMIC DNA]</scope>
    <source>
        <strain evidence="9">JCM 14963</strain>
    </source>
</reference>
<keyword evidence="2" id="KW-0813">Transport</keyword>
<dbReference type="RefSeq" id="WP_092286803.1">
    <property type="nucleotide sequence ID" value="NZ_LT629763.1"/>
</dbReference>
<evidence type="ECO:0000313" key="8">
    <source>
        <dbReference type="EMBL" id="SDS62127.1"/>
    </source>
</evidence>
<feature type="region of interest" description="Disordered" evidence="6">
    <location>
        <begin position="1"/>
        <end position="30"/>
    </location>
</feature>
<comment type="similarity">
    <text evidence="1">Belongs to the ABC transporter superfamily.</text>
</comment>
<evidence type="ECO:0000256" key="4">
    <source>
        <dbReference type="ARBA" id="ARBA00022840"/>
    </source>
</evidence>
<evidence type="ECO:0000259" key="7">
    <source>
        <dbReference type="PROSITE" id="PS50893"/>
    </source>
</evidence>
<dbReference type="InterPro" id="IPR027417">
    <property type="entry name" value="P-loop_NTPase"/>
</dbReference>